<dbReference type="Pfam" id="PF00654">
    <property type="entry name" value="Voltage_CLC"/>
    <property type="match status" value="1"/>
</dbReference>
<feature type="transmembrane region" description="Helical" evidence="6">
    <location>
        <begin position="209"/>
        <end position="228"/>
    </location>
</feature>
<feature type="transmembrane region" description="Helical" evidence="6">
    <location>
        <begin position="248"/>
        <end position="270"/>
    </location>
</feature>
<gene>
    <name evidence="7" type="ORF">V1351_04535</name>
</gene>
<reference evidence="7 8" key="1">
    <citation type="submission" date="2024-02" db="EMBL/GenBank/DDBJ databases">
        <title>Janibacter sp. nov., isolated from gut of marine sandworm.</title>
        <authorList>
            <person name="Kim B."/>
            <person name="Jun M.O."/>
            <person name="Shin N.-R."/>
        </authorList>
    </citation>
    <scope>NUCLEOTIDE SEQUENCE [LARGE SCALE GENOMIC DNA]</scope>
    <source>
        <strain evidence="7 8">A1S7</strain>
    </source>
</reference>
<evidence type="ECO:0000256" key="6">
    <source>
        <dbReference type="SAM" id="Phobius"/>
    </source>
</evidence>
<feature type="transmembrane region" description="Helical" evidence="6">
    <location>
        <begin position="144"/>
        <end position="160"/>
    </location>
</feature>
<dbReference type="CDD" id="cd00400">
    <property type="entry name" value="Voltage_gated_ClC"/>
    <property type="match status" value="1"/>
</dbReference>
<evidence type="ECO:0000256" key="4">
    <source>
        <dbReference type="ARBA" id="ARBA00023136"/>
    </source>
</evidence>
<evidence type="ECO:0000256" key="1">
    <source>
        <dbReference type="ARBA" id="ARBA00004141"/>
    </source>
</evidence>
<organism evidence="7 8">
    <name type="scientific">Janibacter alittae</name>
    <dbReference type="NCBI Taxonomy" id="3115209"/>
    <lineage>
        <taxon>Bacteria</taxon>
        <taxon>Bacillati</taxon>
        <taxon>Actinomycetota</taxon>
        <taxon>Actinomycetes</taxon>
        <taxon>Micrococcales</taxon>
        <taxon>Intrasporangiaceae</taxon>
        <taxon>Janibacter</taxon>
    </lineage>
</organism>
<dbReference type="InterPro" id="IPR001807">
    <property type="entry name" value="ClC"/>
</dbReference>
<dbReference type="InterPro" id="IPR050368">
    <property type="entry name" value="ClC-type_chloride_channel"/>
</dbReference>
<sequence length="462" mass="46780">MSTSDSQAPEPSDAAEAGPRTTSTTSSLLKAVPTAALIGVLSALTLLGLSAIAERLQEFVWRDVPDAWGIAHADGAAWWWTIAVLTTTGLLVGATIRWVPGHAGTDPVTTGLVAPPLPIGALPGLALALVLGLAGGVSLGPENPIIAVNVALAVWILARRRDATAQAGAGVLATAGTIGALFATPVAAALVLTETLASRTGPGQRLFDLLFPPLIAAGAGSLTMVLVGAPTFAVDVPDYTHPRAWDLLSVPVIAITAAGLVGLGALALPYLHSAFHRLASPVLALGVAGLLLGVLGVLGGEVTLFKGLDQTKELADTVDDRAWGGLALIAVIKVLALLVAAAAGFRGGRIFPAVFVGVAVGLSATTLVPAVPPALAVAAGTLGAVIAVDRDGWIALFLAAITVGDVEVLPLLCLTLAPLWLVARSLPPFQVHPSTGNLEFGAVTRAHGRHLVRGRPPGRTNR</sequence>
<accession>A0ABZ2MJR7</accession>
<feature type="transmembrane region" description="Helical" evidence="6">
    <location>
        <begin position="35"/>
        <end position="56"/>
    </location>
</feature>
<keyword evidence="3 6" id="KW-1133">Transmembrane helix</keyword>
<feature type="transmembrane region" description="Helical" evidence="6">
    <location>
        <begin position="282"/>
        <end position="302"/>
    </location>
</feature>
<keyword evidence="4 6" id="KW-0472">Membrane</keyword>
<dbReference type="SUPFAM" id="SSF81340">
    <property type="entry name" value="Clc chloride channel"/>
    <property type="match status" value="1"/>
</dbReference>
<dbReference type="Proteomes" id="UP001382727">
    <property type="component" value="Chromosome"/>
</dbReference>
<feature type="transmembrane region" description="Helical" evidence="6">
    <location>
        <begin position="350"/>
        <end position="372"/>
    </location>
</feature>
<evidence type="ECO:0000256" key="5">
    <source>
        <dbReference type="SAM" id="MobiDB-lite"/>
    </source>
</evidence>
<dbReference type="InterPro" id="IPR014743">
    <property type="entry name" value="Cl-channel_core"/>
</dbReference>
<feature type="transmembrane region" description="Helical" evidence="6">
    <location>
        <begin position="322"/>
        <end position="343"/>
    </location>
</feature>
<feature type="transmembrane region" description="Helical" evidence="6">
    <location>
        <begin position="77"/>
        <end position="99"/>
    </location>
</feature>
<keyword evidence="8" id="KW-1185">Reference proteome</keyword>
<evidence type="ECO:0000313" key="8">
    <source>
        <dbReference type="Proteomes" id="UP001382727"/>
    </source>
</evidence>
<name>A0ABZ2MJR7_9MICO</name>
<evidence type="ECO:0000256" key="3">
    <source>
        <dbReference type="ARBA" id="ARBA00022989"/>
    </source>
</evidence>
<protein>
    <submittedName>
        <fullName evidence="7">Ion channel protein</fullName>
    </submittedName>
</protein>
<dbReference type="Gene3D" id="1.10.3080.10">
    <property type="entry name" value="Clc chloride channel"/>
    <property type="match status" value="1"/>
</dbReference>
<feature type="transmembrane region" description="Helical" evidence="6">
    <location>
        <begin position="119"/>
        <end position="137"/>
    </location>
</feature>
<dbReference type="RefSeq" id="WP_338751128.1">
    <property type="nucleotide sequence ID" value="NZ_CP144913.1"/>
</dbReference>
<dbReference type="PANTHER" id="PTHR43427">
    <property type="entry name" value="CHLORIDE CHANNEL PROTEIN CLC-E"/>
    <property type="match status" value="1"/>
</dbReference>
<keyword evidence="2 6" id="KW-0812">Transmembrane</keyword>
<evidence type="ECO:0000256" key="2">
    <source>
        <dbReference type="ARBA" id="ARBA00022692"/>
    </source>
</evidence>
<dbReference type="NCBIfam" id="NF002971">
    <property type="entry name" value="PRK03655.1"/>
    <property type="match status" value="1"/>
</dbReference>
<feature type="region of interest" description="Disordered" evidence="5">
    <location>
        <begin position="1"/>
        <end position="25"/>
    </location>
</feature>
<dbReference type="PANTHER" id="PTHR43427:SF9">
    <property type="entry name" value="ION-TRANSPORT PROTEIN YFEO-RELATED"/>
    <property type="match status" value="1"/>
</dbReference>
<dbReference type="PRINTS" id="PR00762">
    <property type="entry name" value="CLCHANNEL"/>
</dbReference>
<feature type="transmembrane region" description="Helical" evidence="6">
    <location>
        <begin position="392"/>
        <end position="422"/>
    </location>
</feature>
<comment type="subcellular location">
    <subcellularLocation>
        <location evidence="1">Membrane</location>
        <topology evidence="1">Multi-pass membrane protein</topology>
    </subcellularLocation>
</comment>
<feature type="transmembrane region" description="Helical" evidence="6">
    <location>
        <begin position="172"/>
        <end position="197"/>
    </location>
</feature>
<evidence type="ECO:0000313" key="7">
    <source>
        <dbReference type="EMBL" id="WXB77336.1"/>
    </source>
</evidence>
<proteinExistence type="predicted"/>
<dbReference type="EMBL" id="CP144913">
    <property type="protein sequence ID" value="WXB77336.1"/>
    <property type="molecule type" value="Genomic_DNA"/>
</dbReference>